<evidence type="ECO:0000256" key="1">
    <source>
        <dbReference type="SAM" id="MobiDB-lite"/>
    </source>
</evidence>
<comment type="caution">
    <text evidence="2">The sequence shown here is derived from an EMBL/GenBank/DDBJ whole genome shotgun (WGS) entry which is preliminary data.</text>
</comment>
<evidence type="ECO:0000313" key="2">
    <source>
        <dbReference type="EMBL" id="KAJ3600314.1"/>
    </source>
</evidence>
<dbReference type="AlphaFoldDB" id="A0A9Q0E5D0"/>
<protein>
    <submittedName>
        <fullName evidence="2">Uncharacterized protein</fullName>
    </submittedName>
</protein>
<feature type="compositionally biased region" description="Pro residues" evidence="1">
    <location>
        <begin position="9"/>
        <end position="59"/>
    </location>
</feature>
<proteinExistence type="predicted"/>
<keyword evidence="3" id="KW-1185">Reference proteome</keyword>
<name>A0A9Q0E5D0_9TELE</name>
<dbReference type="Proteomes" id="UP001148018">
    <property type="component" value="Unassembled WGS sequence"/>
</dbReference>
<evidence type="ECO:0000313" key="3">
    <source>
        <dbReference type="Proteomes" id="UP001148018"/>
    </source>
</evidence>
<dbReference type="EMBL" id="JANIIK010000047">
    <property type="protein sequence ID" value="KAJ3600314.1"/>
    <property type="molecule type" value="Genomic_DNA"/>
</dbReference>
<feature type="region of interest" description="Disordered" evidence="1">
    <location>
        <begin position="1"/>
        <end position="74"/>
    </location>
</feature>
<sequence length="120" mass="12246">MTASQAPAKPRPSPGQAPAKPRPSPGQAPAKPRPSPGQAPAKPRPSPGQAPAKPRPSPGQAPAKPRRPDGTQYSCVSAWGHHSCADLSLVPAHQNQGPKCATSSIIRATGSDITLDSEAE</sequence>
<gene>
    <name evidence="2" type="ORF">NHX12_031299</name>
</gene>
<accession>A0A9Q0E5D0</accession>
<reference evidence="2" key="1">
    <citation type="submission" date="2022-07" db="EMBL/GenBank/DDBJ databases">
        <title>Chromosome-level genome of Muraenolepis orangiensis.</title>
        <authorList>
            <person name="Kim J."/>
        </authorList>
    </citation>
    <scope>NUCLEOTIDE SEQUENCE</scope>
    <source>
        <strain evidence="2">KU_S4_2022</strain>
        <tissue evidence="2">Muscle</tissue>
    </source>
</reference>
<organism evidence="2 3">
    <name type="scientific">Muraenolepis orangiensis</name>
    <name type="common">Patagonian moray cod</name>
    <dbReference type="NCBI Taxonomy" id="630683"/>
    <lineage>
        <taxon>Eukaryota</taxon>
        <taxon>Metazoa</taxon>
        <taxon>Chordata</taxon>
        <taxon>Craniata</taxon>
        <taxon>Vertebrata</taxon>
        <taxon>Euteleostomi</taxon>
        <taxon>Actinopterygii</taxon>
        <taxon>Neopterygii</taxon>
        <taxon>Teleostei</taxon>
        <taxon>Neoteleostei</taxon>
        <taxon>Acanthomorphata</taxon>
        <taxon>Zeiogadaria</taxon>
        <taxon>Gadariae</taxon>
        <taxon>Gadiformes</taxon>
        <taxon>Muraenolepidoidei</taxon>
        <taxon>Muraenolepididae</taxon>
        <taxon>Muraenolepis</taxon>
    </lineage>
</organism>